<dbReference type="SUPFAM" id="SSF53822">
    <property type="entry name" value="Periplasmic binding protein-like I"/>
    <property type="match status" value="1"/>
</dbReference>
<keyword evidence="1" id="KW-0732">Signal</keyword>
<evidence type="ECO:0000313" key="4">
    <source>
        <dbReference type="Proteomes" id="UP000219453"/>
    </source>
</evidence>
<dbReference type="Gene3D" id="3.40.50.2300">
    <property type="match status" value="2"/>
</dbReference>
<dbReference type="Pfam" id="PF13458">
    <property type="entry name" value="Peripla_BP_6"/>
    <property type="match status" value="1"/>
</dbReference>
<evidence type="ECO:0000313" key="3">
    <source>
        <dbReference type="EMBL" id="SNZ06847.1"/>
    </source>
</evidence>
<dbReference type="PANTHER" id="PTHR30483:SF6">
    <property type="entry name" value="PERIPLASMIC BINDING PROTEIN OF ABC TRANSPORTER FOR NATURAL AMINO ACIDS"/>
    <property type="match status" value="1"/>
</dbReference>
<dbReference type="InterPro" id="IPR028081">
    <property type="entry name" value="Leu-bd"/>
</dbReference>
<sequence length="434" mass="46264">MAGLAGCLSEDGPGGGGSDSLRIGVMQPLTGDLEYYGQQSLWGFLSGLAYKHDADPLDIDSAGEETVEGDEYDYELLIEDTEFDADQAQSVATDLVQNRDVDVLFGTASSGSARQVIGSVVANTDTPFIAGPAAAADITSSSEYCHDRVFRANENTAMDARSGGQYVANQTDVQRVYIMAADYSFGRAVARNYRTVLESEGIEIVGEQFVPRGYSEFQGLYDNAVEANADAVIGGFTVSTLPAFLSTGLAGDYDLRMFGGFATMISNRAIGGVAQRTFGEDFTAQDLRDAELGPFTTRYHWNQYDNEINNTFVEDYTNTYGTVPDLFTSGTFTAASSLVQAVEESGSTSADDVVDALTGMTVQDTPKGEGGYTYQEYNNQARSSMTIANPVPTSDEWASNWDAAVMPSEPIATVGGEESTLSQDAGGMDCNLSG</sequence>
<reference evidence="3 4" key="1">
    <citation type="submission" date="2017-09" db="EMBL/GenBank/DDBJ databases">
        <authorList>
            <person name="Ehlers B."/>
            <person name="Leendertz F.H."/>
        </authorList>
    </citation>
    <scope>NUCLEOTIDE SEQUENCE [LARGE SCALE GENOMIC DNA]</scope>
    <source>
        <strain evidence="3 4">DSM 27208</strain>
    </source>
</reference>
<keyword evidence="4" id="KW-1185">Reference proteome</keyword>
<dbReference type="Proteomes" id="UP000219453">
    <property type="component" value="Unassembled WGS sequence"/>
</dbReference>
<protein>
    <submittedName>
        <fullName evidence="3">Amino acid/amide ABC transporter substrate-binding protein, HAAT family</fullName>
    </submittedName>
</protein>
<dbReference type="PANTHER" id="PTHR30483">
    <property type="entry name" value="LEUCINE-SPECIFIC-BINDING PROTEIN"/>
    <property type="match status" value="1"/>
</dbReference>
<organism evidence="3 4">
    <name type="scientific">Natronoarchaeum philippinense</name>
    <dbReference type="NCBI Taxonomy" id="558529"/>
    <lineage>
        <taxon>Archaea</taxon>
        <taxon>Methanobacteriati</taxon>
        <taxon>Methanobacteriota</taxon>
        <taxon>Stenosarchaea group</taxon>
        <taxon>Halobacteria</taxon>
        <taxon>Halobacteriales</taxon>
        <taxon>Natronoarchaeaceae</taxon>
    </lineage>
</organism>
<evidence type="ECO:0000256" key="1">
    <source>
        <dbReference type="ARBA" id="ARBA00022729"/>
    </source>
</evidence>
<accession>A0A285ND22</accession>
<proteinExistence type="predicted"/>
<dbReference type="AlphaFoldDB" id="A0A285ND22"/>
<dbReference type="InterPro" id="IPR028082">
    <property type="entry name" value="Peripla_BP_I"/>
</dbReference>
<dbReference type="EMBL" id="OBEJ01000001">
    <property type="protein sequence ID" value="SNZ06847.1"/>
    <property type="molecule type" value="Genomic_DNA"/>
</dbReference>
<dbReference type="InterPro" id="IPR051010">
    <property type="entry name" value="BCAA_transport"/>
</dbReference>
<name>A0A285ND22_NATPI</name>
<evidence type="ECO:0000259" key="2">
    <source>
        <dbReference type="Pfam" id="PF13458"/>
    </source>
</evidence>
<gene>
    <name evidence="3" type="ORF">SAMN06269185_1307</name>
</gene>
<feature type="domain" description="Leucine-binding protein" evidence="2">
    <location>
        <begin position="21"/>
        <end position="388"/>
    </location>
</feature>